<dbReference type="GO" id="GO:0120159">
    <property type="term" value="F:rRNA pseudouridine synthase activity"/>
    <property type="evidence" value="ECO:0007669"/>
    <property type="project" value="UniProtKB-ARBA"/>
</dbReference>
<proteinExistence type="inferred from homology"/>
<dbReference type="SUPFAM" id="SSF55174">
    <property type="entry name" value="Alpha-L RNA-binding motif"/>
    <property type="match status" value="1"/>
</dbReference>
<dbReference type="Gene3D" id="3.30.2350.10">
    <property type="entry name" value="Pseudouridine synthase"/>
    <property type="match status" value="1"/>
</dbReference>
<dbReference type="OrthoDB" id="128480at2"/>
<feature type="domain" description="RNA-binding S4" evidence="7">
    <location>
        <begin position="16"/>
        <end position="80"/>
    </location>
</feature>
<protein>
    <recommendedName>
        <fullName evidence="4">RNA pseudouridylate synthase</fullName>
    </recommendedName>
    <alternativeName>
        <fullName evidence="5">RNA-uridine isomerase</fullName>
    </alternativeName>
</protein>
<dbReference type="InterPro" id="IPR020103">
    <property type="entry name" value="PsdUridine_synth_cat_dom_sf"/>
</dbReference>
<evidence type="ECO:0000256" key="4">
    <source>
        <dbReference type="ARBA" id="ARBA00031870"/>
    </source>
</evidence>
<evidence type="ECO:0000256" key="2">
    <source>
        <dbReference type="ARBA" id="ARBA00010876"/>
    </source>
</evidence>
<dbReference type="SUPFAM" id="SSF55120">
    <property type="entry name" value="Pseudouridine synthase"/>
    <property type="match status" value="1"/>
</dbReference>
<evidence type="ECO:0000256" key="1">
    <source>
        <dbReference type="ARBA" id="ARBA00000073"/>
    </source>
</evidence>
<evidence type="ECO:0000313" key="8">
    <source>
        <dbReference type="EMBL" id="TLD96845.1"/>
    </source>
</evidence>
<dbReference type="InterPro" id="IPR036986">
    <property type="entry name" value="S4_RNA-bd_sf"/>
</dbReference>
<gene>
    <name evidence="8" type="ORF">LS71_004445</name>
</gene>
<keyword evidence="3" id="KW-0413">Isomerase</keyword>
<dbReference type="STRING" id="1677920.LS71_00730"/>
<dbReference type="CDD" id="cd02869">
    <property type="entry name" value="PseudoU_synth_RluA_like"/>
    <property type="match status" value="1"/>
</dbReference>
<dbReference type="InterPro" id="IPR050188">
    <property type="entry name" value="RluA_PseudoU_synthase"/>
</dbReference>
<dbReference type="GO" id="GO:0000455">
    <property type="term" value="P:enzyme-directed rRNA pseudouridine synthesis"/>
    <property type="evidence" value="ECO:0007669"/>
    <property type="project" value="TreeGrafter"/>
</dbReference>
<dbReference type="Gene3D" id="3.10.290.10">
    <property type="entry name" value="RNA-binding S4 domain"/>
    <property type="match status" value="1"/>
</dbReference>
<dbReference type="Proteomes" id="UP000029733">
    <property type="component" value="Unassembled WGS sequence"/>
</dbReference>
<keyword evidence="6" id="KW-0694">RNA-binding</keyword>
<dbReference type="InterPro" id="IPR002942">
    <property type="entry name" value="S4_RNA-bd"/>
</dbReference>
<dbReference type="RefSeq" id="WP_034352316.1">
    <property type="nucleotide sequence ID" value="NZ_JRPR02000002.1"/>
</dbReference>
<dbReference type="CDD" id="cd00165">
    <property type="entry name" value="S4"/>
    <property type="match status" value="1"/>
</dbReference>
<reference evidence="8 9" key="1">
    <citation type="journal article" date="2014" name="Genome Announc.">
        <title>Draft genome sequences of eight enterohepatic helicobacter species isolated from both laboratory and wild rodents.</title>
        <authorList>
            <person name="Sheh A."/>
            <person name="Shen Z."/>
            <person name="Fox J.G."/>
        </authorList>
    </citation>
    <scope>NUCLEOTIDE SEQUENCE [LARGE SCALE GENOMIC DNA]</scope>
    <source>
        <strain evidence="8 9">MIT 09-6949</strain>
    </source>
</reference>
<evidence type="ECO:0000256" key="5">
    <source>
        <dbReference type="ARBA" id="ARBA00033164"/>
    </source>
</evidence>
<name>A0A4U8TAJ3_9HELI</name>
<evidence type="ECO:0000259" key="7">
    <source>
        <dbReference type="SMART" id="SM00363"/>
    </source>
</evidence>
<dbReference type="GO" id="GO:0003723">
    <property type="term" value="F:RNA binding"/>
    <property type="evidence" value="ECO:0007669"/>
    <property type="project" value="UniProtKB-KW"/>
</dbReference>
<organism evidence="8 9">
    <name type="scientific">Helicobacter jaachi</name>
    <dbReference type="NCBI Taxonomy" id="1677920"/>
    <lineage>
        <taxon>Bacteria</taxon>
        <taxon>Pseudomonadati</taxon>
        <taxon>Campylobacterota</taxon>
        <taxon>Epsilonproteobacteria</taxon>
        <taxon>Campylobacterales</taxon>
        <taxon>Helicobacteraceae</taxon>
        <taxon>Helicobacter</taxon>
    </lineage>
</organism>
<dbReference type="PROSITE" id="PS50889">
    <property type="entry name" value="S4"/>
    <property type="match status" value="1"/>
</dbReference>
<comment type="caution">
    <text evidence="8">The sequence shown here is derived from an EMBL/GenBank/DDBJ whole genome shotgun (WGS) entry which is preliminary data.</text>
</comment>
<dbReference type="InterPro" id="IPR006145">
    <property type="entry name" value="PsdUridine_synth_RsuA/RluA"/>
</dbReference>
<evidence type="ECO:0000313" key="9">
    <source>
        <dbReference type="Proteomes" id="UP000029733"/>
    </source>
</evidence>
<keyword evidence="9" id="KW-1185">Reference proteome</keyword>
<dbReference type="PANTHER" id="PTHR21600">
    <property type="entry name" value="MITOCHONDRIAL RNA PSEUDOURIDINE SYNTHASE"/>
    <property type="match status" value="1"/>
</dbReference>
<dbReference type="AlphaFoldDB" id="A0A4U8TAJ3"/>
<dbReference type="EMBL" id="JRPR02000002">
    <property type="protein sequence ID" value="TLD96845.1"/>
    <property type="molecule type" value="Genomic_DNA"/>
</dbReference>
<comment type="similarity">
    <text evidence="2">Belongs to the pseudouridine synthase RluA family.</text>
</comment>
<comment type="catalytic activity">
    <reaction evidence="1">
        <text>a uridine in RNA = a pseudouridine in RNA</text>
        <dbReference type="Rhea" id="RHEA:48348"/>
        <dbReference type="Rhea" id="RHEA-COMP:12068"/>
        <dbReference type="Rhea" id="RHEA-COMP:12069"/>
        <dbReference type="ChEBI" id="CHEBI:65314"/>
        <dbReference type="ChEBI" id="CHEBI:65315"/>
    </reaction>
</comment>
<dbReference type="PANTHER" id="PTHR21600:SF44">
    <property type="entry name" value="RIBOSOMAL LARGE SUBUNIT PSEUDOURIDINE SYNTHASE D"/>
    <property type="match status" value="1"/>
</dbReference>
<sequence length="364" mass="40930">MQAFIVSNLDLKNGKLRLDSYLSAQLACSKNQIHHLIKAQVVSINGVPCHKNGIYLKASDSVSIHLNTDGVDSINAANSTDSIHTESKALQAIMQHDARFKIDILHQDEHILIINKPAHLIIHKAPSVKEPTLTDWLKSQSHILHTLSGEERYGIVHRLDKQTSGALAIAKSHLAYAALPKELKSREMGRYYLAIIDMPLQKNQQVSCYMGRAAHNRLKMSKIHIANNAPIPKGVRDSKSSFVKLATSNNGALELIAIKLHTGRTHQIRAHLESLSRHILGDTLYGYKISPKTHNYQDRILLHAYILYLIHPQTQQKCTFKAPIALDMLEFIQTHFTKDLPDGCEDIMELLEVDRIMGLFECFS</sequence>
<evidence type="ECO:0000256" key="6">
    <source>
        <dbReference type="PROSITE-ProRule" id="PRU00182"/>
    </source>
</evidence>
<dbReference type="Pfam" id="PF00849">
    <property type="entry name" value="PseudoU_synth_2"/>
    <property type="match status" value="1"/>
</dbReference>
<evidence type="ECO:0000256" key="3">
    <source>
        <dbReference type="ARBA" id="ARBA00023235"/>
    </source>
</evidence>
<dbReference type="SMART" id="SM00363">
    <property type="entry name" value="S4"/>
    <property type="match status" value="1"/>
</dbReference>
<accession>A0A4U8TAJ3</accession>